<dbReference type="Gene3D" id="3.30.110.60">
    <property type="entry name" value="YhbY-like"/>
    <property type="match status" value="1"/>
</dbReference>
<evidence type="ECO:0000259" key="3">
    <source>
        <dbReference type="PROSITE" id="PS51295"/>
    </source>
</evidence>
<name>A0A9D1SWJ8_9FIRM</name>
<dbReference type="PANTHER" id="PTHR40065">
    <property type="entry name" value="RNA-BINDING PROTEIN YHBY"/>
    <property type="match status" value="1"/>
</dbReference>
<reference evidence="4" key="2">
    <citation type="journal article" date="2021" name="PeerJ">
        <title>Extensive microbial diversity within the chicken gut microbiome revealed by metagenomics and culture.</title>
        <authorList>
            <person name="Gilroy R."/>
            <person name="Ravi A."/>
            <person name="Getino M."/>
            <person name="Pursley I."/>
            <person name="Horton D.L."/>
            <person name="Alikhan N.F."/>
            <person name="Baker D."/>
            <person name="Gharbi K."/>
            <person name="Hall N."/>
            <person name="Watson M."/>
            <person name="Adriaenssens E.M."/>
            <person name="Foster-Nyarko E."/>
            <person name="Jarju S."/>
            <person name="Secka A."/>
            <person name="Antonio M."/>
            <person name="Oren A."/>
            <person name="Chaudhuri R.R."/>
            <person name="La Ragione R."/>
            <person name="Hildebrand F."/>
            <person name="Pallen M.J."/>
        </authorList>
    </citation>
    <scope>NUCLEOTIDE SEQUENCE</scope>
    <source>
        <strain evidence="4">10406</strain>
    </source>
</reference>
<feature type="domain" description="CRM" evidence="3">
    <location>
        <begin position="1"/>
        <end position="96"/>
    </location>
</feature>
<dbReference type="GO" id="GO:0003723">
    <property type="term" value="F:RNA binding"/>
    <property type="evidence" value="ECO:0007669"/>
    <property type="project" value="UniProtKB-UniRule"/>
</dbReference>
<dbReference type="InterPro" id="IPR001890">
    <property type="entry name" value="RNA-binding_CRM"/>
</dbReference>
<keyword evidence="1 2" id="KW-0694">RNA-binding</keyword>
<reference evidence="4" key="1">
    <citation type="submission" date="2020-10" db="EMBL/GenBank/DDBJ databases">
        <authorList>
            <person name="Gilroy R."/>
        </authorList>
    </citation>
    <scope>NUCLEOTIDE SEQUENCE</scope>
    <source>
        <strain evidence="4">10406</strain>
    </source>
</reference>
<dbReference type="InterPro" id="IPR035920">
    <property type="entry name" value="YhbY-like_sf"/>
</dbReference>
<dbReference type="SUPFAM" id="SSF75471">
    <property type="entry name" value="YhbY-like"/>
    <property type="match status" value="1"/>
</dbReference>
<organism evidence="4 5">
    <name type="scientific">Candidatus Limadaptatus stercoripullorum</name>
    <dbReference type="NCBI Taxonomy" id="2840846"/>
    <lineage>
        <taxon>Bacteria</taxon>
        <taxon>Bacillati</taxon>
        <taxon>Bacillota</taxon>
        <taxon>Clostridia</taxon>
        <taxon>Eubacteriales</taxon>
        <taxon>Candidatus Limadaptatus</taxon>
    </lineage>
</organism>
<protein>
    <submittedName>
        <fullName evidence="4">YhbY family RNA-binding protein</fullName>
    </submittedName>
</protein>
<evidence type="ECO:0000313" key="5">
    <source>
        <dbReference type="Proteomes" id="UP000886857"/>
    </source>
</evidence>
<gene>
    <name evidence="4" type="ORF">IAC73_05865</name>
</gene>
<dbReference type="InterPro" id="IPR051925">
    <property type="entry name" value="RNA-binding_domain"/>
</dbReference>
<sequence>MLDSKQRAKLRAMASGLEPWFQIGKGGINDNMIADISAALEAHELVKISVLRTADGSAKELMAELASALGAEQVAAIGSKIVLYRRSTREGAAHIEL</sequence>
<dbReference type="SMART" id="SM01103">
    <property type="entry name" value="CRS1_YhbY"/>
    <property type="match status" value="1"/>
</dbReference>
<dbReference type="PROSITE" id="PS51295">
    <property type="entry name" value="CRM"/>
    <property type="match status" value="1"/>
</dbReference>
<proteinExistence type="predicted"/>
<dbReference type="Pfam" id="PF01985">
    <property type="entry name" value="CRS1_YhbY"/>
    <property type="match status" value="1"/>
</dbReference>
<comment type="caution">
    <text evidence="4">The sequence shown here is derived from an EMBL/GenBank/DDBJ whole genome shotgun (WGS) entry which is preliminary data.</text>
</comment>
<accession>A0A9D1SWJ8</accession>
<dbReference type="Proteomes" id="UP000886857">
    <property type="component" value="Unassembled WGS sequence"/>
</dbReference>
<evidence type="ECO:0000313" key="4">
    <source>
        <dbReference type="EMBL" id="HIU99349.1"/>
    </source>
</evidence>
<evidence type="ECO:0000256" key="2">
    <source>
        <dbReference type="PROSITE-ProRule" id="PRU00626"/>
    </source>
</evidence>
<dbReference type="EMBL" id="DVOE01000088">
    <property type="protein sequence ID" value="HIU99349.1"/>
    <property type="molecule type" value="Genomic_DNA"/>
</dbReference>
<dbReference type="PANTHER" id="PTHR40065:SF3">
    <property type="entry name" value="RNA-BINDING PROTEIN YHBY"/>
    <property type="match status" value="1"/>
</dbReference>
<evidence type="ECO:0000256" key="1">
    <source>
        <dbReference type="ARBA" id="ARBA00022884"/>
    </source>
</evidence>
<dbReference type="AlphaFoldDB" id="A0A9D1SWJ8"/>